<feature type="region of interest" description="Disordered" evidence="6">
    <location>
        <begin position="713"/>
        <end position="737"/>
    </location>
</feature>
<dbReference type="PROSITE" id="PS00028">
    <property type="entry name" value="ZINC_FINGER_C2H2_1"/>
    <property type="match status" value="1"/>
</dbReference>
<feature type="compositionally biased region" description="Low complexity" evidence="6">
    <location>
        <begin position="192"/>
        <end position="210"/>
    </location>
</feature>
<feature type="compositionally biased region" description="Acidic residues" evidence="6">
    <location>
        <begin position="211"/>
        <end position="227"/>
    </location>
</feature>
<organism evidence="8 9">
    <name type="scientific">Ditylenchus destructor</name>
    <dbReference type="NCBI Taxonomy" id="166010"/>
    <lineage>
        <taxon>Eukaryota</taxon>
        <taxon>Metazoa</taxon>
        <taxon>Ecdysozoa</taxon>
        <taxon>Nematoda</taxon>
        <taxon>Chromadorea</taxon>
        <taxon>Rhabditida</taxon>
        <taxon>Tylenchina</taxon>
        <taxon>Tylenchomorpha</taxon>
        <taxon>Sphaerularioidea</taxon>
        <taxon>Anguinidae</taxon>
        <taxon>Anguininae</taxon>
        <taxon>Ditylenchus</taxon>
    </lineage>
</organism>
<protein>
    <submittedName>
        <fullName evidence="8">C2H2 type zinc-finger (2 copies) domain-containing protein</fullName>
    </submittedName>
</protein>
<dbReference type="Pfam" id="PF12756">
    <property type="entry name" value="zf-C2H2_2"/>
    <property type="match status" value="2"/>
</dbReference>
<feature type="region of interest" description="Disordered" evidence="6">
    <location>
        <begin position="1"/>
        <end position="234"/>
    </location>
</feature>
<dbReference type="InterPro" id="IPR013087">
    <property type="entry name" value="Znf_C2H2_type"/>
</dbReference>
<dbReference type="EMBL" id="JAKKPZ010000005">
    <property type="protein sequence ID" value="KAI1720921.1"/>
    <property type="molecule type" value="Genomic_DNA"/>
</dbReference>
<reference evidence="8" key="1">
    <citation type="submission" date="2022-01" db="EMBL/GenBank/DDBJ databases">
        <title>Genome Sequence Resource for Two Populations of Ditylenchus destructor, the Migratory Endoparasitic Phytonematode.</title>
        <authorList>
            <person name="Zhang H."/>
            <person name="Lin R."/>
            <person name="Xie B."/>
        </authorList>
    </citation>
    <scope>NUCLEOTIDE SEQUENCE</scope>
    <source>
        <strain evidence="8">BazhouSP</strain>
    </source>
</reference>
<evidence type="ECO:0000256" key="3">
    <source>
        <dbReference type="ARBA" id="ARBA00022833"/>
    </source>
</evidence>
<dbReference type="Proteomes" id="UP001201812">
    <property type="component" value="Unassembled WGS sequence"/>
</dbReference>
<evidence type="ECO:0000313" key="8">
    <source>
        <dbReference type="EMBL" id="KAI1720921.1"/>
    </source>
</evidence>
<feature type="compositionally biased region" description="Polar residues" evidence="6">
    <location>
        <begin position="159"/>
        <end position="168"/>
    </location>
</feature>
<dbReference type="GO" id="GO:0008270">
    <property type="term" value="F:zinc ion binding"/>
    <property type="evidence" value="ECO:0007669"/>
    <property type="project" value="UniProtKB-KW"/>
</dbReference>
<dbReference type="PROSITE" id="PS50157">
    <property type="entry name" value="ZINC_FINGER_C2H2_2"/>
    <property type="match status" value="1"/>
</dbReference>
<keyword evidence="3" id="KW-0862">Zinc</keyword>
<name>A0AAD4NAW6_9BILA</name>
<comment type="similarity">
    <text evidence="4">Belongs to the ZNF277 family.</text>
</comment>
<keyword evidence="1" id="KW-0479">Metal-binding</keyword>
<dbReference type="InterPro" id="IPR041661">
    <property type="entry name" value="ZN622/Rei1/Reh1_Znf-C2H2"/>
</dbReference>
<accession>A0AAD4NAW6</accession>
<sequence length="737" mass="84633">MSTEVDKKAAAEPKQQKTEELGKSKHTPPPATIPEEGHPSNDAPVTSQGGRAGVSGRSNNRYNNRRKSTDLSGLGAQQEKKTNKPRFFNNSQGRQKSFESNVQQNQPQHQEGATAKDRRQAYNKQRSNSHRNFHSSEQAHHKSGEGANLVDNRERNNKSRSMSSTQMEANGDANVEGESAQKKRANRGSTTSNGKSNRIGSSSINSNGESFDYDDLELDEPFSDSDEDTPRHRQVQKPCLIIPRGRIRTLSGTVPPVGSSPKWGGPTMCLSCLQFFNLPDEIGKFADHLLDEHRIVIEDVALIVDPKRYVEHWRQRFAKTSVDKVFPKIVPDESDPYFGKADYYFEMSDRLPEDYSVRQRLAMRRLEEALACQQREREEVTFSMQCIFCRYIARGNRSKMIHHLYMIHHLNLGSPDNLVFVSEYVEHLKEKLQRNECIYCEKTFSDRSVLMDHMRKRNHREVNPKNNYYDRFYIINYLELGKRWLDVLAEDFEDTMPTFVDSDDEEEEESWHEWQEDNTDEDQLRVVCLFCDRSSDKVVELLDHMKEQHTFDLNDFVEKEKLDLYGRMKFLNFVRKQTFNTPNFRARSRNSCSSVPSGGRSSSTNDTNCAENDQDSKKENSESDSSVATLPAREQWDMEENLVPMFGNDHLPWMYESYLEEKQTNDLAEDQQPGAIRKSKSTMSESADAVDPEVMKAAVKSYIDECKKNTVEEVTAEDWPDLGQSVLADPQVGASLR</sequence>
<evidence type="ECO:0000259" key="7">
    <source>
        <dbReference type="PROSITE" id="PS50157"/>
    </source>
</evidence>
<feature type="compositionally biased region" description="Basic and acidic residues" evidence="6">
    <location>
        <begin position="1"/>
        <end position="23"/>
    </location>
</feature>
<feature type="region of interest" description="Disordered" evidence="6">
    <location>
        <begin position="665"/>
        <end position="690"/>
    </location>
</feature>
<keyword evidence="2 5" id="KW-0863">Zinc-finger</keyword>
<proteinExistence type="inferred from homology"/>
<comment type="caution">
    <text evidence="8">The sequence shown here is derived from an EMBL/GenBank/DDBJ whole genome shotgun (WGS) entry which is preliminary data.</text>
</comment>
<evidence type="ECO:0000256" key="4">
    <source>
        <dbReference type="ARBA" id="ARBA00034119"/>
    </source>
</evidence>
<evidence type="ECO:0000256" key="1">
    <source>
        <dbReference type="ARBA" id="ARBA00022723"/>
    </source>
</evidence>
<keyword evidence="9" id="KW-1185">Reference proteome</keyword>
<feature type="compositionally biased region" description="Polar residues" evidence="6">
    <location>
        <begin position="88"/>
        <end position="111"/>
    </location>
</feature>
<evidence type="ECO:0000256" key="2">
    <source>
        <dbReference type="ARBA" id="ARBA00022771"/>
    </source>
</evidence>
<dbReference type="SUPFAM" id="SSF57667">
    <property type="entry name" value="beta-beta-alpha zinc fingers"/>
    <property type="match status" value="2"/>
</dbReference>
<feature type="domain" description="C2H2-type" evidence="7">
    <location>
        <begin position="435"/>
        <end position="464"/>
    </location>
</feature>
<dbReference type="AlphaFoldDB" id="A0AAD4NAW6"/>
<dbReference type="PANTHER" id="PTHR13267:SF3">
    <property type="entry name" value="ZINC FINGER PROTEIN 277"/>
    <property type="match status" value="1"/>
</dbReference>
<evidence type="ECO:0000313" key="9">
    <source>
        <dbReference type="Proteomes" id="UP001201812"/>
    </source>
</evidence>
<feature type="compositionally biased region" description="Low complexity" evidence="6">
    <location>
        <begin position="591"/>
        <end position="603"/>
    </location>
</feature>
<gene>
    <name evidence="8" type="ORF">DdX_05171</name>
</gene>
<feature type="region of interest" description="Disordered" evidence="6">
    <location>
        <begin position="585"/>
        <end position="634"/>
    </location>
</feature>
<evidence type="ECO:0000256" key="5">
    <source>
        <dbReference type="PROSITE-ProRule" id="PRU00042"/>
    </source>
</evidence>
<evidence type="ECO:0000256" key="6">
    <source>
        <dbReference type="SAM" id="MobiDB-lite"/>
    </source>
</evidence>
<dbReference type="InterPro" id="IPR040048">
    <property type="entry name" value="ZNF277"/>
</dbReference>
<dbReference type="SMART" id="SM00355">
    <property type="entry name" value="ZnF_C2H2"/>
    <property type="match status" value="3"/>
</dbReference>
<dbReference type="PANTHER" id="PTHR13267">
    <property type="entry name" value="ZINC FINGER PROTEIN 277"/>
    <property type="match status" value="1"/>
</dbReference>
<dbReference type="InterPro" id="IPR036236">
    <property type="entry name" value="Znf_C2H2_sf"/>
</dbReference>